<dbReference type="Pfam" id="PF01487">
    <property type="entry name" value="DHquinase_I"/>
    <property type="match status" value="1"/>
</dbReference>
<dbReference type="AlphaFoldDB" id="A0A9D1L6I1"/>
<feature type="binding site" evidence="5">
    <location>
        <position position="93"/>
    </location>
    <ligand>
        <name>3-dehydroquinate</name>
        <dbReference type="ChEBI" id="CHEBI:32364"/>
    </ligand>
</feature>
<dbReference type="FunFam" id="3.20.20.70:FF:000047">
    <property type="entry name" value="3-dehydroquinate dehydratase"/>
    <property type="match status" value="1"/>
</dbReference>
<comment type="function">
    <text evidence="5">Involved in the third step of the chorismate pathway, which leads to the biosynthesis of aromatic amino acids. Catalyzes the cis-dehydration of 3-dehydroquinate (DHQ) and introduces the first double bond of the aromatic ring to yield 3-dehydroshikimate.</text>
</comment>
<dbReference type="GO" id="GO:0003855">
    <property type="term" value="F:3-dehydroquinate dehydratase activity"/>
    <property type="evidence" value="ECO:0007669"/>
    <property type="project" value="UniProtKB-UniRule"/>
</dbReference>
<dbReference type="EC" id="4.2.1.10" evidence="5"/>
<keyword evidence="3 5" id="KW-0456">Lyase</keyword>
<comment type="pathway">
    <text evidence="5">Metabolic intermediate biosynthesis; chorismate biosynthesis; chorismate from D-erythrose 4-phosphate and phosphoenolpyruvate: step 3/7.</text>
</comment>
<dbReference type="GO" id="GO:0009423">
    <property type="term" value="P:chorismate biosynthetic process"/>
    <property type="evidence" value="ECO:0007669"/>
    <property type="project" value="UniProtKB-UniRule"/>
</dbReference>
<evidence type="ECO:0000256" key="5">
    <source>
        <dbReference type="HAMAP-Rule" id="MF_00214"/>
    </source>
</evidence>
<comment type="similarity">
    <text evidence="5">Belongs to the type-I 3-dehydroquinase family.</text>
</comment>
<feature type="binding site" evidence="5">
    <location>
        <position position="251"/>
    </location>
    <ligand>
        <name>3-dehydroquinate</name>
        <dbReference type="ChEBI" id="CHEBI:32364"/>
    </ligand>
</feature>
<dbReference type="GO" id="GO:0009073">
    <property type="term" value="P:aromatic amino acid family biosynthetic process"/>
    <property type="evidence" value="ECO:0007669"/>
    <property type="project" value="UniProtKB-KW"/>
</dbReference>
<gene>
    <name evidence="5 6" type="primary">aroD</name>
    <name evidence="6" type="ORF">IAC50_04710</name>
</gene>
<proteinExistence type="inferred from homology"/>
<sequence>MNTLKVKDMVLQPGRPKVVVPIIGTDPEGIVKECEEAKKLPCDIIEWRADYYLAAMDNIDEKLKSKDTYLELVKILDDINYIAESMPVIFTVRRKAQGGQVETTKEQNESIFSLVAESGLADFIDIEFFDENDTVDEPRLREKIDEIHSCGARVILSYHDFKGMPKPEELINLVKYMYSLNADICKVAAMAYSKEDAENLLKASAFLSKNNIGPIAMMAMGELGKPTRVAAGRYGSCITFAAGSGQSAPGQPDVYTMKEWLDSYYGKEEER</sequence>
<feature type="binding site" evidence="5">
    <location>
        <begin position="46"/>
        <end position="48"/>
    </location>
    <ligand>
        <name>3-dehydroquinate</name>
        <dbReference type="ChEBI" id="CHEBI:32364"/>
    </ligand>
</feature>
<keyword evidence="2 5" id="KW-0057">Aromatic amino acid biosynthesis</keyword>
<comment type="caution">
    <text evidence="6">The sequence shown here is derived from an EMBL/GenBank/DDBJ whole genome shotgun (WGS) entry which is preliminary data.</text>
</comment>
<feature type="binding site" evidence="5">
    <location>
        <position position="247"/>
    </location>
    <ligand>
        <name>3-dehydroquinate</name>
        <dbReference type="ChEBI" id="CHEBI:32364"/>
    </ligand>
</feature>
<comment type="catalytic activity">
    <reaction evidence="1 5">
        <text>3-dehydroquinate = 3-dehydroshikimate + H2O</text>
        <dbReference type="Rhea" id="RHEA:21096"/>
        <dbReference type="ChEBI" id="CHEBI:15377"/>
        <dbReference type="ChEBI" id="CHEBI:16630"/>
        <dbReference type="ChEBI" id="CHEBI:32364"/>
        <dbReference type="EC" id="4.2.1.10"/>
    </reaction>
</comment>
<dbReference type="HAMAP" id="MF_00214">
    <property type="entry name" value="AroD"/>
    <property type="match status" value="1"/>
</dbReference>
<reference evidence="6" key="1">
    <citation type="submission" date="2020-10" db="EMBL/GenBank/DDBJ databases">
        <authorList>
            <person name="Gilroy R."/>
        </authorList>
    </citation>
    <scope>NUCLEOTIDE SEQUENCE</scope>
    <source>
        <strain evidence="6">ChiHcec3-6078</strain>
    </source>
</reference>
<dbReference type="Gene3D" id="3.20.20.70">
    <property type="entry name" value="Aldolase class I"/>
    <property type="match status" value="1"/>
</dbReference>
<dbReference type="NCBIfam" id="TIGR01093">
    <property type="entry name" value="aroD"/>
    <property type="match status" value="1"/>
</dbReference>
<reference evidence="6" key="2">
    <citation type="journal article" date="2021" name="PeerJ">
        <title>Extensive microbial diversity within the chicken gut microbiome revealed by metagenomics and culture.</title>
        <authorList>
            <person name="Gilroy R."/>
            <person name="Ravi A."/>
            <person name="Getino M."/>
            <person name="Pursley I."/>
            <person name="Horton D.L."/>
            <person name="Alikhan N.F."/>
            <person name="Baker D."/>
            <person name="Gharbi K."/>
            <person name="Hall N."/>
            <person name="Watson M."/>
            <person name="Adriaenssens E.M."/>
            <person name="Foster-Nyarko E."/>
            <person name="Jarju S."/>
            <person name="Secka A."/>
            <person name="Antonio M."/>
            <person name="Oren A."/>
            <person name="Chaudhuri R.R."/>
            <person name="La Ragione R."/>
            <person name="Hildebrand F."/>
            <person name="Pallen M.J."/>
        </authorList>
    </citation>
    <scope>NUCLEOTIDE SEQUENCE</scope>
    <source>
        <strain evidence="6">ChiHcec3-6078</strain>
    </source>
</reference>
<feature type="binding site" evidence="5">
    <location>
        <position position="228"/>
    </location>
    <ligand>
        <name>3-dehydroquinate</name>
        <dbReference type="ChEBI" id="CHEBI:32364"/>
    </ligand>
</feature>
<comment type="subunit">
    <text evidence="5">Homodimer.</text>
</comment>
<organism evidence="6 7">
    <name type="scientific">Candidatus Allocopromorpha excrementigallinarum</name>
    <dbReference type="NCBI Taxonomy" id="2840742"/>
    <lineage>
        <taxon>Bacteria</taxon>
        <taxon>Bacillati</taxon>
        <taxon>Bacillota</taxon>
        <taxon>Clostridia</taxon>
        <taxon>Eubacteriales</taxon>
        <taxon>Eubacteriaceae</taxon>
        <taxon>Eubacteriaceae incertae sedis</taxon>
        <taxon>Candidatus Allocopromorpha</taxon>
    </lineage>
</organism>
<dbReference type="GO" id="GO:0046279">
    <property type="term" value="P:3,4-dihydroxybenzoate biosynthetic process"/>
    <property type="evidence" value="ECO:0007669"/>
    <property type="project" value="TreeGrafter"/>
</dbReference>
<dbReference type="PANTHER" id="PTHR43699:SF1">
    <property type="entry name" value="3-DEHYDROQUINATE DEHYDRATASE"/>
    <property type="match status" value="1"/>
</dbReference>
<dbReference type="EMBL" id="DVMP01000087">
    <property type="protein sequence ID" value="HIU25776.1"/>
    <property type="molecule type" value="Genomic_DNA"/>
</dbReference>
<protein>
    <recommendedName>
        <fullName evidence="5">3-dehydroquinate dehydratase</fullName>
        <shortName evidence="5">3-dehydroquinase</shortName>
        <ecNumber evidence="5">4.2.1.10</ecNumber>
    </recommendedName>
    <alternativeName>
        <fullName evidence="5">Type I DHQase</fullName>
    </alternativeName>
    <alternativeName>
        <fullName evidence="5">Type I dehydroquinase</fullName>
        <shortName evidence="5">DHQ1</shortName>
    </alternativeName>
</protein>
<dbReference type="InterPro" id="IPR013785">
    <property type="entry name" value="Aldolase_TIM"/>
</dbReference>
<feature type="active site" description="Proton donor/acceptor" evidence="5">
    <location>
        <position position="159"/>
    </location>
</feature>
<evidence type="ECO:0000256" key="2">
    <source>
        <dbReference type="ARBA" id="ARBA00023141"/>
    </source>
</evidence>
<keyword evidence="5" id="KW-0028">Amino-acid biosynthesis</keyword>
<dbReference type="CDD" id="cd00502">
    <property type="entry name" value="DHQase_I"/>
    <property type="match status" value="1"/>
</dbReference>
<feature type="active site" description="Schiff-base intermediate with substrate" evidence="5">
    <location>
        <position position="186"/>
    </location>
</feature>
<keyword evidence="4 5" id="KW-0704">Schiff base</keyword>
<accession>A0A9D1L6I1</accession>
<dbReference type="GO" id="GO:0008652">
    <property type="term" value="P:amino acid biosynthetic process"/>
    <property type="evidence" value="ECO:0007669"/>
    <property type="project" value="UniProtKB-KW"/>
</dbReference>
<comment type="caution">
    <text evidence="5">Lacks conserved residue(s) required for the propagation of feature annotation.</text>
</comment>
<evidence type="ECO:0000313" key="7">
    <source>
        <dbReference type="Proteomes" id="UP000824090"/>
    </source>
</evidence>
<dbReference type="Proteomes" id="UP000824090">
    <property type="component" value="Unassembled WGS sequence"/>
</dbReference>
<dbReference type="InterPro" id="IPR050146">
    <property type="entry name" value="Type-I_3-dehydroquinase"/>
</dbReference>
<name>A0A9D1L6I1_9FIRM</name>
<evidence type="ECO:0000256" key="3">
    <source>
        <dbReference type="ARBA" id="ARBA00023239"/>
    </source>
</evidence>
<dbReference type="SUPFAM" id="SSF51569">
    <property type="entry name" value="Aldolase"/>
    <property type="match status" value="1"/>
</dbReference>
<evidence type="ECO:0000256" key="4">
    <source>
        <dbReference type="ARBA" id="ARBA00023270"/>
    </source>
</evidence>
<dbReference type="InterPro" id="IPR001381">
    <property type="entry name" value="DHquinase_I"/>
</dbReference>
<evidence type="ECO:0000313" key="6">
    <source>
        <dbReference type="EMBL" id="HIU25776.1"/>
    </source>
</evidence>
<dbReference type="PANTHER" id="PTHR43699">
    <property type="entry name" value="3-DEHYDROQUINATE DEHYDRATASE"/>
    <property type="match status" value="1"/>
</dbReference>
<evidence type="ECO:0000256" key="1">
    <source>
        <dbReference type="ARBA" id="ARBA00001864"/>
    </source>
</evidence>